<feature type="domain" description="Reverse transcriptase/retrotransposon-derived protein RNase H-like" evidence="1">
    <location>
        <begin position="40"/>
        <end position="122"/>
    </location>
</feature>
<reference evidence="2" key="1">
    <citation type="journal article" date="2019" name="Sci. Rep.">
        <title>Draft genome of Tanacetum cinerariifolium, the natural source of mosquito coil.</title>
        <authorList>
            <person name="Yamashiro T."/>
            <person name="Shiraishi A."/>
            <person name="Satake H."/>
            <person name="Nakayama K."/>
        </authorList>
    </citation>
    <scope>NUCLEOTIDE SEQUENCE</scope>
</reference>
<comment type="caution">
    <text evidence="2">The sequence shown here is derived from an EMBL/GenBank/DDBJ whole genome shotgun (WGS) entry which is preliminary data.</text>
</comment>
<sequence length="372" mass="42814">MNKVASDGLPDKLEQLMNDLQDPQPNQMDDQNDDIISPLGDNQEEAFRILKDKLCNALVLAILNRPNDFVVYCDTSNQGFGCVLIQRGKVIVYASRQLKKELNMRQRRWIELLSDYECEIHYHPGKANVVANALSRKKRLKPTKVHAMSMTIYFGIKAKILEAQGKASKDLKAPTKWLQRLDVQFEWIGLCLICQISAKNQTISTQEWKSEEKPDQKAVFSKNKFTLKLNLSRIQVQGPFLPKDQRQIQEKCKDMKLKGQTLKITSTSIETNKALLKDEEAEDVDVHLYRSMIRSLRYLTASRPDIMFAVCACTRFQVTPKFSHLHAMKKIFRYLKGQPKLGIWYPRDSPFDLEVFSNSDYAGASLDKKFTT</sequence>
<dbReference type="Pfam" id="PF17919">
    <property type="entry name" value="RT_RNaseH_2"/>
    <property type="match status" value="1"/>
</dbReference>
<dbReference type="SUPFAM" id="SSF56672">
    <property type="entry name" value="DNA/RNA polymerases"/>
    <property type="match status" value="1"/>
</dbReference>
<protein>
    <submittedName>
        <fullName evidence="2">Uncharacterized mitochondrial protein AtMg00810-like</fullName>
    </submittedName>
</protein>
<gene>
    <name evidence="2" type="ORF">Tci_050946</name>
</gene>
<name>A0A6L2MYA4_TANCI</name>
<evidence type="ECO:0000313" key="2">
    <source>
        <dbReference type="EMBL" id="GEU78968.1"/>
    </source>
</evidence>
<dbReference type="InterPro" id="IPR041577">
    <property type="entry name" value="RT_RNaseH_2"/>
</dbReference>
<accession>A0A6L2MYA4</accession>
<organism evidence="2">
    <name type="scientific">Tanacetum cinerariifolium</name>
    <name type="common">Dalmatian daisy</name>
    <name type="synonym">Chrysanthemum cinerariifolium</name>
    <dbReference type="NCBI Taxonomy" id="118510"/>
    <lineage>
        <taxon>Eukaryota</taxon>
        <taxon>Viridiplantae</taxon>
        <taxon>Streptophyta</taxon>
        <taxon>Embryophyta</taxon>
        <taxon>Tracheophyta</taxon>
        <taxon>Spermatophyta</taxon>
        <taxon>Magnoliopsida</taxon>
        <taxon>eudicotyledons</taxon>
        <taxon>Gunneridae</taxon>
        <taxon>Pentapetalae</taxon>
        <taxon>asterids</taxon>
        <taxon>campanulids</taxon>
        <taxon>Asterales</taxon>
        <taxon>Asteraceae</taxon>
        <taxon>Asteroideae</taxon>
        <taxon>Anthemideae</taxon>
        <taxon>Anthemidinae</taxon>
        <taxon>Tanacetum</taxon>
    </lineage>
</organism>
<evidence type="ECO:0000259" key="1">
    <source>
        <dbReference type="Pfam" id="PF17919"/>
    </source>
</evidence>
<proteinExistence type="predicted"/>
<dbReference type="PANTHER" id="PTHR11439:SF509">
    <property type="entry name" value="RNA-DIRECTED DNA POLYMERASE"/>
    <property type="match status" value="1"/>
</dbReference>
<dbReference type="PANTHER" id="PTHR11439">
    <property type="entry name" value="GAG-POL-RELATED RETROTRANSPOSON"/>
    <property type="match status" value="1"/>
</dbReference>
<dbReference type="InterPro" id="IPR043502">
    <property type="entry name" value="DNA/RNA_pol_sf"/>
</dbReference>
<dbReference type="EMBL" id="BKCJ010007778">
    <property type="protein sequence ID" value="GEU78968.1"/>
    <property type="molecule type" value="Genomic_DNA"/>
</dbReference>
<dbReference type="AlphaFoldDB" id="A0A6L2MYA4"/>